<accession>A0A5C5US42</accession>
<dbReference type="PANTHER" id="PTHR10457">
    <property type="entry name" value="MEVALONATE KINASE/GALACTOKINASE"/>
    <property type="match status" value="1"/>
</dbReference>
<sequence length="407" mass="43441">MPLWNAPDEDIRDRAAQLHHRTYGIEPQMLTTSPGTFPLVGEHTDYIGGIVAVAMTHLGVAVAASPRTDSKLNVRLSQPGSRDATLESNMDAVTQRKPGGVETRLGGIIWTLINRQMLSRDTQGFDITVVSTIPTNCGLGEAEAMATAFALALQIAADVEIDAPLRARLAEVCTQSASTFADTPELRARHVAALRGHTNSVALVDYADGSVTQAPHPRGIELIVVTKPKPAGPSKLVSEILRRHSFLDDAARAYGVDSLRALPDTQARVTDWLAAVHKVHGTDKVPGLQEASNWLKFLTAETQRAAEAAAALRSRRMNAVLELVRTSQSELENTFNLATDTHRALVYLCETRGAIAARGTAPGLVDAAVAYVEPKHAENFAADLSADGLLVVPLRAGAPTDGEPVGE</sequence>
<comment type="caution">
    <text evidence="4">The sequence shown here is derived from an EMBL/GenBank/DDBJ whole genome shotgun (WGS) entry which is preliminary data.</text>
</comment>
<keyword evidence="1" id="KW-0547">Nucleotide-binding</keyword>
<dbReference type="AlphaFoldDB" id="A0A5C5US42"/>
<dbReference type="GO" id="GO:0005829">
    <property type="term" value="C:cytosol"/>
    <property type="evidence" value="ECO:0007669"/>
    <property type="project" value="TreeGrafter"/>
</dbReference>
<protein>
    <submittedName>
        <fullName evidence="4">Galactokinase</fullName>
    </submittedName>
</protein>
<dbReference type="RefSeq" id="WP_146323663.1">
    <property type="nucleotide sequence ID" value="NZ_BAABLR010000014.1"/>
</dbReference>
<keyword evidence="4" id="KW-0418">Kinase</keyword>
<keyword evidence="4" id="KW-0808">Transferase</keyword>
<dbReference type="InterPro" id="IPR000705">
    <property type="entry name" value="Galactokinase"/>
</dbReference>
<name>A0A5C5US42_9CORY</name>
<evidence type="ECO:0000256" key="1">
    <source>
        <dbReference type="ARBA" id="ARBA00022741"/>
    </source>
</evidence>
<dbReference type="GO" id="GO:0005524">
    <property type="term" value="F:ATP binding"/>
    <property type="evidence" value="ECO:0007669"/>
    <property type="project" value="UniProtKB-KW"/>
</dbReference>
<evidence type="ECO:0000313" key="4">
    <source>
        <dbReference type="EMBL" id="TWT28577.1"/>
    </source>
</evidence>
<dbReference type="InterPro" id="IPR036554">
    <property type="entry name" value="GHMP_kinase_C_sf"/>
</dbReference>
<keyword evidence="2" id="KW-0067">ATP-binding</keyword>
<dbReference type="PRINTS" id="PR00959">
    <property type="entry name" value="MEVGALKINASE"/>
</dbReference>
<gene>
    <name evidence="4" type="ORF">FRX94_03140</name>
</gene>
<dbReference type="Gene3D" id="3.30.70.890">
    <property type="entry name" value="GHMP kinase, C-terminal domain"/>
    <property type="match status" value="1"/>
</dbReference>
<keyword evidence="5" id="KW-1185">Reference proteome</keyword>
<evidence type="ECO:0000259" key="3">
    <source>
        <dbReference type="Pfam" id="PF10509"/>
    </source>
</evidence>
<dbReference type="SUPFAM" id="SSF55060">
    <property type="entry name" value="GHMP Kinase, C-terminal domain"/>
    <property type="match status" value="1"/>
</dbReference>
<dbReference type="Gene3D" id="3.30.230.10">
    <property type="match status" value="1"/>
</dbReference>
<dbReference type="InterPro" id="IPR020568">
    <property type="entry name" value="Ribosomal_Su5_D2-typ_SF"/>
</dbReference>
<dbReference type="PANTHER" id="PTHR10457:SF7">
    <property type="entry name" value="GALACTOKINASE-RELATED"/>
    <property type="match status" value="1"/>
</dbReference>
<dbReference type="Pfam" id="PF10509">
    <property type="entry name" value="GalKase_gal_bdg"/>
    <property type="match status" value="1"/>
</dbReference>
<proteinExistence type="predicted"/>
<evidence type="ECO:0000313" key="5">
    <source>
        <dbReference type="Proteomes" id="UP000320791"/>
    </source>
</evidence>
<dbReference type="SUPFAM" id="SSF54211">
    <property type="entry name" value="Ribosomal protein S5 domain 2-like"/>
    <property type="match status" value="1"/>
</dbReference>
<dbReference type="PRINTS" id="PR00473">
    <property type="entry name" value="GALCTOKINASE"/>
</dbReference>
<feature type="domain" description="Galactokinase N-terminal" evidence="3">
    <location>
        <begin position="18"/>
        <end position="66"/>
    </location>
</feature>
<dbReference type="InterPro" id="IPR019539">
    <property type="entry name" value="GalKase_N"/>
</dbReference>
<organism evidence="4 5">
    <name type="scientific">Corynebacterium canis</name>
    <dbReference type="NCBI Taxonomy" id="679663"/>
    <lineage>
        <taxon>Bacteria</taxon>
        <taxon>Bacillati</taxon>
        <taxon>Actinomycetota</taxon>
        <taxon>Actinomycetes</taxon>
        <taxon>Mycobacteriales</taxon>
        <taxon>Corynebacteriaceae</taxon>
        <taxon>Corynebacterium</taxon>
    </lineage>
</organism>
<dbReference type="GO" id="GO:0004335">
    <property type="term" value="F:galactokinase activity"/>
    <property type="evidence" value="ECO:0007669"/>
    <property type="project" value="InterPro"/>
</dbReference>
<evidence type="ECO:0000256" key="2">
    <source>
        <dbReference type="ARBA" id="ARBA00022840"/>
    </source>
</evidence>
<reference evidence="4 5" key="1">
    <citation type="submission" date="2019-08" db="EMBL/GenBank/DDBJ databases">
        <authorList>
            <person name="Lei W."/>
        </authorList>
    </citation>
    <scope>NUCLEOTIDE SEQUENCE [LARGE SCALE GENOMIC DNA]</scope>
    <source>
        <strain evidence="4 5">CCUG 58627</strain>
    </source>
</reference>
<dbReference type="InterPro" id="IPR014721">
    <property type="entry name" value="Ribsml_uS5_D2-typ_fold_subgr"/>
</dbReference>
<dbReference type="GO" id="GO:0006012">
    <property type="term" value="P:galactose metabolic process"/>
    <property type="evidence" value="ECO:0007669"/>
    <property type="project" value="InterPro"/>
</dbReference>
<dbReference type="Proteomes" id="UP000320791">
    <property type="component" value="Unassembled WGS sequence"/>
</dbReference>
<dbReference type="EMBL" id="VOHM01000004">
    <property type="protein sequence ID" value="TWT28577.1"/>
    <property type="molecule type" value="Genomic_DNA"/>
</dbReference>
<dbReference type="OrthoDB" id="4427597at2"/>